<organism evidence="2 3">
    <name type="scientific">Edaphochlamys debaryana</name>
    <dbReference type="NCBI Taxonomy" id="47281"/>
    <lineage>
        <taxon>Eukaryota</taxon>
        <taxon>Viridiplantae</taxon>
        <taxon>Chlorophyta</taxon>
        <taxon>core chlorophytes</taxon>
        <taxon>Chlorophyceae</taxon>
        <taxon>CS clade</taxon>
        <taxon>Chlamydomonadales</taxon>
        <taxon>Chlamydomonadales incertae sedis</taxon>
        <taxon>Edaphochlamys</taxon>
    </lineage>
</organism>
<dbReference type="EMBL" id="JAEHOE010000099">
    <property type="protein sequence ID" value="KAG2487295.1"/>
    <property type="molecule type" value="Genomic_DNA"/>
</dbReference>
<gene>
    <name evidence="2" type="ORF">HYH03_014135</name>
</gene>
<name>A0A835XUV2_9CHLO</name>
<evidence type="ECO:0000313" key="2">
    <source>
        <dbReference type="EMBL" id="KAG2487295.1"/>
    </source>
</evidence>
<keyword evidence="3" id="KW-1185">Reference proteome</keyword>
<evidence type="ECO:0000256" key="1">
    <source>
        <dbReference type="SAM" id="MobiDB-lite"/>
    </source>
</evidence>
<feature type="region of interest" description="Disordered" evidence="1">
    <location>
        <begin position="143"/>
        <end position="170"/>
    </location>
</feature>
<accession>A0A835XUV2</accession>
<protein>
    <submittedName>
        <fullName evidence="2">Uncharacterized protein</fullName>
    </submittedName>
</protein>
<dbReference type="AlphaFoldDB" id="A0A835XUV2"/>
<sequence length="327" mass="34803">MHQTLQPAFAGFYTGLKRERSSSVEDACDYQDASAVEAAEMLFNLASGTAGKRNRMASDGFNSGPNGVDSGLDEEEEAPQPPCSSSSMSGASGGAIQNAPRRASPAGPDSAASPSPSPKAAAPVATTTRSYVWRGPKRLGSGMLCPGQMVLSSDPDEEDESPSAAPAGPSAAGLVVLPAAIAPAGSGDRADRDKEWAALTTWLRMNLHHPRTTKREVLFLGQHVEGRGWNFFLNPALGWNDVSPETKMRLRTLPQETELAFSRKYPNKPPRDWVKKTQKYRPPGCSVTYAVPLADLVYSLTSIYYKFEGRPGRGESGGASRAGSGEL</sequence>
<dbReference type="Proteomes" id="UP000612055">
    <property type="component" value="Unassembled WGS sequence"/>
</dbReference>
<evidence type="ECO:0000313" key="3">
    <source>
        <dbReference type="Proteomes" id="UP000612055"/>
    </source>
</evidence>
<feature type="region of interest" description="Disordered" evidence="1">
    <location>
        <begin position="52"/>
        <end position="127"/>
    </location>
</feature>
<dbReference type="OrthoDB" id="545233at2759"/>
<comment type="caution">
    <text evidence="2">The sequence shown here is derived from an EMBL/GenBank/DDBJ whole genome shotgun (WGS) entry which is preliminary data.</text>
</comment>
<reference evidence="2" key="1">
    <citation type="journal article" date="2020" name="bioRxiv">
        <title>Comparative genomics of Chlamydomonas.</title>
        <authorList>
            <person name="Craig R.J."/>
            <person name="Hasan A.R."/>
            <person name="Ness R.W."/>
            <person name="Keightley P.D."/>
        </authorList>
    </citation>
    <scope>NUCLEOTIDE SEQUENCE</scope>
    <source>
        <strain evidence="2">CCAP 11/70</strain>
    </source>
</reference>
<proteinExistence type="predicted"/>
<feature type="compositionally biased region" description="Low complexity" evidence="1">
    <location>
        <begin position="99"/>
        <end position="125"/>
    </location>
</feature>